<dbReference type="PROSITE" id="PS51354">
    <property type="entry name" value="GLUTAREDOXIN_2"/>
    <property type="match status" value="1"/>
</dbReference>
<dbReference type="GO" id="GO:0009507">
    <property type="term" value="C:chloroplast"/>
    <property type="evidence" value="ECO:0007669"/>
    <property type="project" value="TreeGrafter"/>
</dbReference>
<feature type="domain" description="GST N-terminal" evidence="1">
    <location>
        <begin position="266"/>
        <end position="347"/>
    </location>
</feature>
<gene>
    <name evidence="2" type="ORF">g.335</name>
</gene>
<dbReference type="PANTHER" id="PTHR45288:SF1">
    <property type="entry name" value="THIOREDOXIN FAMILY PROTEIN"/>
    <property type="match status" value="1"/>
</dbReference>
<reference evidence="2" key="1">
    <citation type="submission" date="2015-08" db="EMBL/GenBank/DDBJ databases">
        <authorList>
            <person name="Babu N.S."/>
            <person name="Beckwith C.J."/>
            <person name="Beseler K.G."/>
            <person name="Brison A."/>
            <person name="Carone J.V."/>
            <person name="Caskin T.P."/>
            <person name="Diamond M."/>
            <person name="Durham M.E."/>
            <person name="Foxe J.M."/>
            <person name="Go M."/>
            <person name="Henderson B.A."/>
            <person name="Jones I.B."/>
            <person name="McGettigan J.A."/>
            <person name="Micheletti S.J."/>
            <person name="Nasrallah M.E."/>
            <person name="Ortiz D."/>
            <person name="Piller C.R."/>
            <person name="Privatt S.R."/>
            <person name="Schneider S.L."/>
            <person name="Sharp S."/>
            <person name="Smith T.C."/>
            <person name="Stanton J.D."/>
            <person name="Ullery H.E."/>
            <person name="Wilson R.J."/>
            <person name="Serrano M.G."/>
            <person name="Buck G."/>
            <person name="Lee V."/>
            <person name="Wang Y."/>
            <person name="Carvalho R."/>
            <person name="Voegtly L."/>
            <person name="Shi R."/>
            <person name="Duckworth R."/>
            <person name="Johnson A."/>
            <person name="Loviza R."/>
            <person name="Walstead R."/>
            <person name="Shah Z."/>
            <person name="Kiflezghi M."/>
            <person name="Wade K."/>
            <person name="Ball S.L."/>
            <person name="Bradley K.W."/>
            <person name="Asai D.J."/>
            <person name="Bowman C.A."/>
            <person name="Russell D.A."/>
            <person name="Pope W.H."/>
            <person name="Jacobs-Sera D."/>
            <person name="Hendrix R.W."/>
            <person name="Hatfull G.F."/>
        </authorList>
    </citation>
    <scope>NUCLEOTIDE SEQUENCE</scope>
</reference>
<dbReference type="InterPro" id="IPR040079">
    <property type="entry name" value="Glutathione_S-Trfase"/>
</dbReference>
<dbReference type="InterPro" id="IPR004045">
    <property type="entry name" value="Glutathione_S-Trfase_N"/>
</dbReference>
<name>A0A1D2A331_AUXPR</name>
<organism evidence="2">
    <name type="scientific">Auxenochlorella protothecoides</name>
    <name type="common">Green microalga</name>
    <name type="synonym">Chlorella protothecoides</name>
    <dbReference type="NCBI Taxonomy" id="3075"/>
    <lineage>
        <taxon>Eukaryota</taxon>
        <taxon>Viridiplantae</taxon>
        <taxon>Chlorophyta</taxon>
        <taxon>core chlorophytes</taxon>
        <taxon>Trebouxiophyceae</taxon>
        <taxon>Chlorellales</taxon>
        <taxon>Chlorellaceae</taxon>
        <taxon>Auxenochlorella</taxon>
    </lineage>
</organism>
<dbReference type="Gene3D" id="3.40.30.10">
    <property type="entry name" value="Glutaredoxin"/>
    <property type="match status" value="2"/>
</dbReference>
<proteinExistence type="predicted"/>
<dbReference type="Pfam" id="PF13417">
    <property type="entry name" value="GST_N_3"/>
    <property type="match status" value="2"/>
</dbReference>
<dbReference type="SFLD" id="SFLDS00019">
    <property type="entry name" value="Glutathione_Transferase_(cytos"/>
    <property type="match status" value="1"/>
</dbReference>
<dbReference type="InterPro" id="IPR036249">
    <property type="entry name" value="Thioredoxin-like_sf"/>
</dbReference>
<dbReference type="SFLD" id="SFLDG01181">
    <property type="entry name" value="SUF2"/>
    <property type="match status" value="1"/>
</dbReference>
<dbReference type="InterPro" id="IPR011767">
    <property type="entry name" value="GLR_AS"/>
</dbReference>
<accession>A0A1D2A331</accession>
<feature type="non-terminal residue" evidence="2">
    <location>
        <position position="1"/>
    </location>
</feature>
<dbReference type="PROSITE" id="PS50404">
    <property type="entry name" value="GST_NTER"/>
    <property type="match status" value="2"/>
</dbReference>
<dbReference type="SFLD" id="SFLDG01202">
    <property type="entry name" value="SUF2.2"/>
    <property type="match status" value="1"/>
</dbReference>
<dbReference type="PROSITE" id="PS00195">
    <property type="entry name" value="GLUTAREDOXIN_1"/>
    <property type="match status" value="1"/>
</dbReference>
<dbReference type="PANTHER" id="PTHR45288">
    <property type="entry name" value="THIOREDOXIN FAMILY PROTEIN"/>
    <property type="match status" value="1"/>
</dbReference>
<dbReference type="EMBL" id="GDKF01005048">
    <property type="protein sequence ID" value="JAT73574.1"/>
    <property type="molecule type" value="Transcribed_RNA"/>
</dbReference>
<sequence length="347" mass="38920">CLLYFTLENYQIHTTLLSISLMLAGGLRPTRVFTHTTRSRPLVPSKASITSMTAQIVPKLTPKERFNTPDTSLRMIGKDPQTYGLGGGKLATFTASLQFILRPGFAFNQGYHVSLVPEDPSKYASGHMFGKAVREESIVATFPRPELPIELYEFESCPFCRKVREAVNVLDIDVKFFPCPKNGPTWRKQVKETTGKSQFPYMKDPNTGVEMFESDAIIKYLCDTYGDGTVPLPLRLGILTNISVSLAMIARVNRGTVYRPSRLPERPLVLWSFEGSPFCKIAREALVELEIPHIHVTAGRGSPKRQVLFEKRGRFQAPYLEDPNKGVAMFESASIVQYLNDTYAIAE</sequence>
<feature type="domain" description="GST N-terminal" evidence="1">
    <location>
        <begin position="147"/>
        <end position="229"/>
    </location>
</feature>
<dbReference type="AlphaFoldDB" id="A0A1D2A331"/>
<protein>
    <recommendedName>
        <fullName evidence="1">GST N-terminal domain-containing protein</fullName>
    </recommendedName>
</protein>
<evidence type="ECO:0000259" key="1">
    <source>
        <dbReference type="PROSITE" id="PS50404"/>
    </source>
</evidence>
<dbReference type="SUPFAM" id="SSF52833">
    <property type="entry name" value="Thioredoxin-like"/>
    <property type="match status" value="2"/>
</dbReference>
<evidence type="ECO:0000313" key="2">
    <source>
        <dbReference type="EMBL" id="JAT73574.1"/>
    </source>
</evidence>